<dbReference type="PANTHER" id="PTHR46255:SF3">
    <property type="entry name" value="HOMEOBOX DOMAIN-CONTAINING PROTEIN"/>
    <property type="match status" value="1"/>
</dbReference>
<organism evidence="9 10">
    <name type="scientific">Dreissena polymorpha</name>
    <name type="common">Zebra mussel</name>
    <name type="synonym">Mytilus polymorpha</name>
    <dbReference type="NCBI Taxonomy" id="45954"/>
    <lineage>
        <taxon>Eukaryota</taxon>
        <taxon>Metazoa</taxon>
        <taxon>Spiralia</taxon>
        <taxon>Lophotrochozoa</taxon>
        <taxon>Mollusca</taxon>
        <taxon>Bivalvia</taxon>
        <taxon>Autobranchia</taxon>
        <taxon>Heteroconchia</taxon>
        <taxon>Euheterodonta</taxon>
        <taxon>Imparidentia</taxon>
        <taxon>Neoheterodontei</taxon>
        <taxon>Myida</taxon>
        <taxon>Dreissenoidea</taxon>
        <taxon>Dreissenidae</taxon>
        <taxon>Dreissena</taxon>
    </lineage>
</organism>
<dbReference type="InterPro" id="IPR020479">
    <property type="entry name" value="HD_metazoa"/>
</dbReference>
<dbReference type="Pfam" id="PF00046">
    <property type="entry name" value="Homeodomain"/>
    <property type="match status" value="1"/>
</dbReference>
<comment type="caution">
    <text evidence="9">The sequence shown here is derived from an EMBL/GenBank/DDBJ whole genome shotgun (WGS) entry which is preliminary data.</text>
</comment>
<dbReference type="PRINTS" id="PR00031">
    <property type="entry name" value="HTHREPRESSR"/>
</dbReference>
<dbReference type="PRINTS" id="PR00024">
    <property type="entry name" value="HOMEOBOX"/>
</dbReference>
<dbReference type="SUPFAM" id="SSF46689">
    <property type="entry name" value="Homeodomain-like"/>
    <property type="match status" value="1"/>
</dbReference>
<sequence>MDKDGRSCMYAIETVETYWIGDDSKVACSDNENDDQPKLKQRRSRTNFTLEQLNELERLFDETHYPDAFMREELSQRLGLSEARVKVWFQNRRAKCRKQERQMQK</sequence>
<dbReference type="Proteomes" id="UP000828390">
    <property type="component" value="Unassembled WGS sequence"/>
</dbReference>
<dbReference type="EMBL" id="JAIWYP010000007">
    <property type="protein sequence ID" value="KAH3797851.1"/>
    <property type="molecule type" value="Genomic_DNA"/>
</dbReference>
<feature type="DNA-binding region" description="Homeobox" evidence="6">
    <location>
        <begin position="41"/>
        <end position="100"/>
    </location>
</feature>
<dbReference type="InterPro" id="IPR017970">
    <property type="entry name" value="Homeobox_CS"/>
</dbReference>
<dbReference type="GO" id="GO:0005634">
    <property type="term" value="C:nucleus"/>
    <property type="evidence" value="ECO:0007669"/>
    <property type="project" value="UniProtKB-SubCell"/>
</dbReference>
<dbReference type="InterPro" id="IPR001356">
    <property type="entry name" value="HD"/>
</dbReference>
<evidence type="ECO:0000256" key="1">
    <source>
        <dbReference type="ARBA" id="ARBA00004123"/>
    </source>
</evidence>
<dbReference type="AlphaFoldDB" id="A0A9D4FH49"/>
<evidence type="ECO:0000256" key="7">
    <source>
        <dbReference type="RuleBase" id="RU000682"/>
    </source>
</evidence>
<dbReference type="PANTHER" id="PTHR46255">
    <property type="entry name" value="SHORT STATURE HOMEOBOX"/>
    <property type="match status" value="1"/>
</dbReference>
<dbReference type="CDD" id="cd00086">
    <property type="entry name" value="homeodomain"/>
    <property type="match status" value="1"/>
</dbReference>
<keyword evidence="3 6" id="KW-0238">DNA-binding</keyword>
<accession>A0A9D4FH49</accession>
<reference evidence="9" key="1">
    <citation type="journal article" date="2019" name="bioRxiv">
        <title>The Genome of the Zebra Mussel, Dreissena polymorpha: A Resource for Invasive Species Research.</title>
        <authorList>
            <person name="McCartney M.A."/>
            <person name="Auch B."/>
            <person name="Kono T."/>
            <person name="Mallez S."/>
            <person name="Zhang Y."/>
            <person name="Obille A."/>
            <person name="Becker A."/>
            <person name="Abrahante J.E."/>
            <person name="Garbe J."/>
            <person name="Badalamenti J.P."/>
            <person name="Herman A."/>
            <person name="Mangelson H."/>
            <person name="Liachko I."/>
            <person name="Sullivan S."/>
            <person name="Sone E.D."/>
            <person name="Koren S."/>
            <person name="Silverstein K.A.T."/>
            <person name="Beckman K.B."/>
            <person name="Gohl D.M."/>
        </authorList>
    </citation>
    <scope>NUCLEOTIDE SEQUENCE</scope>
    <source>
        <strain evidence="9">Duluth1</strain>
        <tissue evidence="9">Whole animal</tissue>
    </source>
</reference>
<evidence type="ECO:0000313" key="9">
    <source>
        <dbReference type="EMBL" id="KAH3797851.1"/>
    </source>
</evidence>
<dbReference type="InterPro" id="IPR009057">
    <property type="entry name" value="Homeodomain-like_sf"/>
</dbReference>
<dbReference type="PROSITE" id="PS50071">
    <property type="entry name" value="HOMEOBOX_2"/>
    <property type="match status" value="1"/>
</dbReference>
<evidence type="ECO:0000256" key="4">
    <source>
        <dbReference type="ARBA" id="ARBA00023155"/>
    </source>
</evidence>
<dbReference type="GO" id="GO:1990837">
    <property type="term" value="F:sequence-specific double-stranded DNA binding"/>
    <property type="evidence" value="ECO:0007669"/>
    <property type="project" value="TreeGrafter"/>
</dbReference>
<dbReference type="SMART" id="SM00389">
    <property type="entry name" value="HOX"/>
    <property type="match status" value="1"/>
</dbReference>
<gene>
    <name evidence="9" type="ORF">DPMN_151439</name>
</gene>
<evidence type="ECO:0000256" key="6">
    <source>
        <dbReference type="PROSITE-ProRule" id="PRU00108"/>
    </source>
</evidence>
<evidence type="ECO:0000256" key="2">
    <source>
        <dbReference type="ARBA" id="ARBA00022473"/>
    </source>
</evidence>
<dbReference type="FunFam" id="1.10.10.60:FF:000057">
    <property type="entry name" value="Short stature homeobox 2"/>
    <property type="match status" value="1"/>
</dbReference>
<dbReference type="InterPro" id="IPR000047">
    <property type="entry name" value="HTH_motif"/>
</dbReference>
<name>A0A9D4FH49_DREPO</name>
<keyword evidence="2" id="KW-0217">Developmental protein</keyword>
<evidence type="ECO:0000313" key="10">
    <source>
        <dbReference type="Proteomes" id="UP000828390"/>
    </source>
</evidence>
<dbReference type="PROSITE" id="PS00027">
    <property type="entry name" value="HOMEOBOX_1"/>
    <property type="match status" value="1"/>
</dbReference>
<dbReference type="InterPro" id="IPR052631">
    <property type="entry name" value="Paired_homeobox_Bicoid"/>
</dbReference>
<evidence type="ECO:0000259" key="8">
    <source>
        <dbReference type="PROSITE" id="PS50071"/>
    </source>
</evidence>
<feature type="non-terminal residue" evidence="9">
    <location>
        <position position="105"/>
    </location>
</feature>
<protein>
    <recommendedName>
        <fullName evidence="8">Homeobox domain-containing protein</fullName>
    </recommendedName>
</protein>
<keyword evidence="4 6" id="KW-0371">Homeobox</keyword>
<feature type="domain" description="Homeobox" evidence="8">
    <location>
        <begin position="39"/>
        <end position="99"/>
    </location>
</feature>
<keyword evidence="10" id="KW-1185">Reference proteome</keyword>
<dbReference type="Gene3D" id="1.10.10.60">
    <property type="entry name" value="Homeodomain-like"/>
    <property type="match status" value="1"/>
</dbReference>
<keyword evidence="5 6" id="KW-0539">Nucleus</keyword>
<evidence type="ECO:0000256" key="3">
    <source>
        <dbReference type="ARBA" id="ARBA00023125"/>
    </source>
</evidence>
<evidence type="ECO:0000256" key="5">
    <source>
        <dbReference type="ARBA" id="ARBA00023242"/>
    </source>
</evidence>
<comment type="subcellular location">
    <subcellularLocation>
        <location evidence="1 6 7">Nucleus</location>
    </subcellularLocation>
</comment>
<proteinExistence type="predicted"/>
<reference evidence="9" key="2">
    <citation type="submission" date="2020-11" db="EMBL/GenBank/DDBJ databases">
        <authorList>
            <person name="McCartney M.A."/>
            <person name="Auch B."/>
            <person name="Kono T."/>
            <person name="Mallez S."/>
            <person name="Becker A."/>
            <person name="Gohl D.M."/>
            <person name="Silverstein K.A.T."/>
            <person name="Koren S."/>
            <person name="Bechman K.B."/>
            <person name="Herman A."/>
            <person name="Abrahante J.E."/>
            <person name="Garbe J."/>
        </authorList>
    </citation>
    <scope>NUCLEOTIDE SEQUENCE</scope>
    <source>
        <strain evidence="9">Duluth1</strain>
        <tissue evidence="9">Whole animal</tissue>
    </source>
</reference>
<dbReference type="GO" id="GO:0000981">
    <property type="term" value="F:DNA-binding transcription factor activity, RNA polymerase II-specific"/>
    <property type="evidence" value="ECO:0007669"/>
    <property type="project" value="InterPro"/>
</dbReference>